<keyword evidence="5" id="KW-0114">cAMP</keyword>
<evidence type="ECO:0000256" key="8">
    <source>
        <dbReference type="PIRSR" id="PIRSR623088-2"/>
    </source>
</evidence>
<dbReference type="GO" id="GO:0046872">
    <property type="term" value="F:metal ion binding"/>
    <property type="evidence" value="ECO:0007669"/>
    <property type="project" value="UniProtKB-KW"/>
</dbReference>
<gene>
    <name evidence="13" type="primary">LOC112250607</name>
</gene>
<protein>
    <recommendedName>
        <fullName evidence="10">Phosphodiesterase</fullName>
        <ecNumber evidence="10">3.1.4.-</ecNumber>
    </recommendedName>
</protein>
<accession>A0A8C8FSF2</accession>
<dbReference type="GeneTree" id="ENSGT00940000155190"/>
<dbReference type="EC" id="3.1.4.-" evidence="10"/>
<proteinExistence type="inferred from homology"/>
<feature type="active site" description="Proton donor" evidence="7">
    <location>
        <position position="249"/>
    </location>
</feature>
<evidence type="ECO:0000313" key="13">
    <source>
        <dbReference type="Ensembl" id="ENSOTSP00005039486.2"/>
    </source>
</evidence>
<name>A0A8C8FSF2_ONCTS</name>
<feature type="binding site" evidence="9">
    <location>
        <position position="407"/>
    </location>
    <ligand>
        <name>Zn(2+)</name>
        <dbReference type="ChEBI" id="CHEBI:29105"/>
        <label>1</label>
    </ligand>
</feature>
<feature type="region of interest" description="Disordered" evidence="11">
    <location>
        <begin position="496"/>
        <end position="575"/>
    </location>
</feature>
<feature type="binding site" evidence="9">
    <location>
        <position position="290"/>
    </location>
    <ligand>
        <name>Zn(2+)</name>
        <dbReference type="ChEBI" id="CHEBI:29105"/>
        <label>1</label>
    </ligand>
</feature>
<evidence type="ECO:0000256" key="5">
    <source>
        <dbReference type="ARBA" id="ARBA00023149"/>
    </source>
</evidence>
<reference evidence="13" key="1">
    <citation type="submission" date="2025-08" db="UniProtKB">
        <authorList>
            <consortium name="Ensembl"/>
        </authorList>
    </citation>
    <scope>IDENTIFICATION</scope>
</reference>
<evidence type="ECO:0000256" key="7">
    <source>
        <dbReference type="PIRSR" id="PIRSR623088-1"/>
    </source>
</evidence>
<feature type="binding site" evidence="8">
    <location>
        <begin position="249"/>
        <end position="253"/>
    </location>
    <ligand>
        <name>AMP</name>
        <dbReference type="ChEBI" id="CHEBI:456215"/>
    </ligand>
</feature>
<comment type="cofactor">
    <cofactor evidence="10">
        <name>a divalent metal cation</name>
        <dbReference type="ChEBI" id="CHEBI:60240"/>
    </cofactor>
    <text evidence="10">Binds 2 divalent metal cations per subunit. Site 1 may preferentially bind zinc ions, while site 2 has a preference for magnesium and/or manganese ions.</text>
</comment>
<dbReference type="Ensembl" id="ENSOTST00005042979.2">
    <property type="protein sequence ID" value="ENSOTSP00005039486.2"/>
    <property type="gene ID" value="ENSOTSG00005008821.2"/>
</dbReference>
<organism evidence="13 14">
    <name type="scientific">Oncorhynchus tshawytscha</name>
    <name type="common">Chinook salmon</name>
    <name type="synonym">Salmo tshawytscha</name>
    <dbReference type="NCBI Taxonomy" id="74940"/>
    <lineage>
        <taxon>Eukaryota</taxon>
        <taxon>Metazoa</taxon>
        <taxon>Chordata</taxon>
        <taxon>Craniata</taxon>
        <taxon>Vertebrata</taxon>
        <taxon>Euteleostomi</taxon>
        <taxon>Actinopterygii</taxon>
        <taxon>Neopterygii</taxon>
        <taxon>Teleostei</taxon>
        <taxon>Protacanthopterygii</taxon>
        <taxon>Salmoniformes</taxon>
        <taxon>Salmonidae</taxon>
        <taxon>Salmoninae</taxon>
        <taxon>Oncorhynchus</taxon>
    </lineage>
</organism>
<dbReference type="GO" id="GO:0006198">
    <property type="term" value="P:cAMP catabolic process"/>
    <property type="evidence" value="ECO:0007669"/>
    <property type="project" value="UniProtKB-UniPathway"/>
</dbReference>
<feature type="compositionally biased region" description="Low complexity" evidence="11">
    <location>
        <begin position="19"/>
        <end position="29"/>
    </location>
</feature>
<feature type="binding site" evidence="8">
    <location>
        <position position="407"/>
    </location>
    <ligand>
        <name>AMP</name>
        <dbReference type="ChEBI" id="CHEBI:456215"/>
    </ligand>
</feature>
<feature type="compositionally biased region" description="Pro residues" evidence="11">
    <location>
        <begin position="9"/>
        <end position="18"/>
    </location>
</feature>
<comment type="pathway">
    <text evidence="1">Purine metabolism; 3',5'-cyclic AMP degradation; AMP from 3',5'-cyclic AMP: step 1/1.</text>
</comment>
<dbReference type="InterPro" id="IPR023088">
    <property type="entry name" value="PDEase"/>
</dbReference>
<evidence type="ECO:0000313" key="14">
    <source>
        <dbReference type="Proteomes" id="UP000694402"/>
    </source>
</evidence>
<dbReference type="InterPro" id="IPR023174">
    <property type="entry name" value="PDEase_CS"/>
</dbReference>
<feature type="region of interest" description="Disordered" evidence="11">
    <location>
        <begin position="1"/>
        <end position="32"/>
    </location>
</feature>
<dbReference type="Gene3D" id="1.10.1300.10">
    <property type="entry name" value="3'5'-cyclic nucleotide phosphodiesterase, catalytic domain"/>
    <property type="match status" value="1"/>
</dbReference>
<evidence type="ECO:0000256" key="1">
    <source>
        <dbReference type="ARBA" id="ARBA00004703"/>
    </source>
</evidence>
<evidence type="ECO:0000256" key="4">
    <source>
        <dbReference type="ARBA" id="ARBA00022801"/>
    </source>
</evidence>
<dbReference type="Pfam" id="PF18100">
    <property type="entry name" value="PDE4_UCR"/>
    <property type="match status" value="1"/>
</dbReference>
<feature type="binding site" evidence="8">
    <location>
        <position position="458"/>
    </location>
    <ligand>
        <name>AMP</name>
        <dbReference type="ChEBI" id="CHEBI:456215"/>
    </ligand>
</feature>
<dbReference type="GO" id="GO:0007165">
    <property type="term" value="P:signal transduction"/>
    <property type="evidence" value="ECO:0007669"/>
    <property type="project" value="InterPro"/>
</dbReference>
<evidence type="ECO:0000256" key="11">
    <source>
        <dbReference type="SAM" id="MobiDB-lite"/>
    </source>
</evidence>
<dbReference type="InterPro" id="IPR002073">
    <property type="entry name" value="PDEase_catalytic_dom"/>
</dbReference>
<feature type="region of interest" description="Disordered" evidence="11">
    <location>
        <begin position="124"/>
        <end position="144"/>
    </location>
</feature>
<feature type="binding site" evidence="8">
    <location>
        <position position="290"/>
    </location>
    <ligand>
        <name>AMP</name>
        <dbReference type="ChEBI" id="CHEBI:456215"/>
    </ligand>
</feature>
<dbReference type="SMART" id="SM00471">
    <property type="entry name" value="HDc"/>
    <property type="match status" value="1"/>
</dbReference>
<evidence type="ECO:0000259" key="12">
    <source>
        <dbReference type="PROSITE" id="PS51845"/>
    </source>
</evidence>
<evidence type="ECO:0000256" key="6">
    <source>
        <dbReference type="ARBA" id="ARBA00033681"/>
    </source>
</evidence>
<dbReference type="UniPathway" id="UPA00762">
    <property type="reaction ID" value="UER00747"/>
</dbReference>
<comment type="catalytic activity">
    <reaction evidence="6">
        <text>3',5'-cyclic AMP + H2O = AMP + H(+)</text>
        <dbReference type="Rhea" id="RHEA:25277"/>
        <dbReference type="ChEBI" id="CHEBI:15377"/>
        <dbReference type="ChEBI" id="CHEBI:15378"/>
        <dbReference type="ChEBI" id="CHEBI:58165"/>
        <dbReference type="ChEBI" id="CHEBI:456215"/>
        <dbReference type="EC" id="3.1.4.53"/>
    </reaction>
    <physiologicalReaction direction="left-to-right" evidence="6">
        <dbReference type="Rhea" id="RHEA:25278"/>
    </physiologicalReaction>
</comment>
<dbReference type="Pfam" id="PF00233">
    <property type="entry name" value="PDEase_I"/>
    <property type="match status" value="1"/>
</dbReference>
<dbReference type="PROSITE" id="PS51845">
    <property type="entry name" value="PDEASE_I_2"/>
    <property type="match status" value="1"/>
</dbReference>
<dbReference type="PROSITE" id="PS00126">
    <property type="entry name" value="PDEASE_I_1"/>
    <property type="match status" value="1"/>
</dbReference>
<dbReference type="Proteomes" id="UP000694402">
    <property type="component" value="Unassembled WGS sequence"/>
</dbReference>
<comment type="similarity">
    <text evidence="2">Belongs to the cyclic nucleotide phosphodiesterase family. PDE4 subfamily.</text>
</comment>
<evidence type="ECO:0000256" key="2">
    <source>
        <dbReference type="ARBA" id="ARBA00009517"/>
    </source>
</evidence>
<feature type="binding site" evidence="9">
    <location>
        <position position="289"/>
    </location>
    <ligand>
        <name>Zn(2+)</name>
        <dbReference type="ChEBI" id="CHEBI:29105"/>
        <label>1</label>
    </ligand>
</feature>
<keyword evidence="14" id="KW-1185">Reference proteome</keyword>
<feature type="binding site" evidence="9">
    <location>
        <position position="290"/>
    </location>
    <ligand>
        <name>Zn(2+)</name>
        <dbReference type="ChEBI" id="CHEBI:29105"/>
        <label>2</label>
    </ligand>
</feature>
<feature type="domain" description="PDEase" evidence="12">
    <location>
        <begin position="173"/>
        <end position="502"/>
    </location>
</feature>
<evidence type="ECO:0000256" key="9">
    <source>
        <dbReference type="PIRSR" id="PIRSR623088-3"/>
    </source>
</evidence>
<dbReference type="SUPFAM" id="SSF109604">
    <property type="entry name" value="HD-domain/PDEase-like"/>
    <property type="match status" value="1"/>
</dbReference>
<evidence type="ECO:0000256" key="10">
    <source>
        <dbReference type="RuleBase" id="RU363067"/>
    </source>
</evidence>
<keyword evidence="3 9" id="KW-0479">Metal-binding</keyword>
<evidence type="ECO:0000256" key="3">
    <source>
        <dbReference type="ARBA" id="ARBA00022723"/>
    </source>
</evidence>
<dbReference type="GO" id="GO:0004115">
    <property type="term" value="F:3',5'-cyclic-AMP phosphodiesterase activity"/>
    <property type="evidence" value="ECO:0007669"/>
    <property type="project" value="UniProtKB-EC"/>
</dbReference>
<dbReference type="InterPro" id="IPR036971">
    <property type="entry name" value="PDEase_catalytic_dom_sf"/>
</dbReference>
<feature type="binding site" evidence="9">
    <location>
        <position position="253"/>
    </location>
    <ligand>
        <name>Zn(2+)</name>
        <dbReference type="ChEBI" id="CHEBI:29105"/>
        <label>1</label>
    </ligand>
</feature>
<feature type="compositionally biased region" description="Polar residues" evidence="11">
    <location>
        <begin position="558"/>
        <end position="575"/>
    </location>
</feature>
<dbReference type="AlphaFoldDB" id="A0A8C8FSF2"/>
<dbReference type="InterPro" id="IPR040844">
    <property type="entry name" value="PDE4_UCR"/>
</dbReference>
<sequence length="575" mass="65218">MKEHCGRVPPLPLPPPGPAATQQPLCQPLSPRPSPPYPADYCPMSVCLLTDESYQKLAMETMEELDWCLDQLETIQTYRSVSDMASNKFKRMLNRELTHLSEMSRSGNQVSEFISNTFLDKQNDMDMPSVTPKEKAGREKKKKQQLMMTQISGVKKVSHGPSLSSSSISRFGVKTDKEDMLSKELEDLNKWGLNIFTVSEYSEHRPLTCIMYAIFQERDLLKTFKIPTETFVAYMMTLEDHYHGDVAYHNSLHAADVAQSTHILLSTPALDAVFSDLEILAAIFAAAIHDVDHPGVSNQFLINTNSELALMYNDESVLENHHLAVGFKLLQGDNCDIFQNLTKKQRQSLRKMVIDMVLATDMSKHMSLLADLKTMVETKKVTSSGVLLLDNYTDRIQVLRNMVHCADLSNPTKSLELYRQWTDRIMEEFFHQGDRERERGMEISPMCDKHTASVEKSQVGFIDYIVHPLWETWADLVHPDAQDILDTLEDNRNWYQSMIPQSPSPPWATEQGDQEGGEGGQGGDKFQFELTLEEEDSEGTEKDEQNYSDCQDPEESMVPTSSIEIITHDASPTDT</sequence>
<keyword evidence="4 10" id="KW-0378">Hydrolase</keyword>
<dbReference type="FunFam" id="1.10.1300.10:FF:000001">
    <property type="entry name" value="Phosphodiesterase"/>
    <property type="match status" value="1"/>
</dbReference>
<reference evidence="13" key="2">
    <citation type="submission" date="2025-09" db="UniProtKB">
        <authorList>
            <consortium name="Ensembl"/>
        </authorList>
    </citation>
    <scope>IDENTIFICATION</scope>
</reference>
<dbReference type="CDD" id="cd00077">
    <property type="entry name" value="HDc"/>
    <property type="match status" value="1"/>
</dbReference>
<dbReference type="PRINTS" id="PR00387">
    <property type="entry name" value="PDIESTERASE1"/>
</dbReference>
<dbReference type="InterPro" id="IPR003607">
    <property type="entry name" value="HD/PDEase_dom"/>
</dbReference>
<dbReference type="PANTHER" id="PTHR11347">
    <property type="entry name" value="CYCLIC NUCLEOTIDE PHOSPHODIESTERASE"/>
    <property type="match status" value="1"/>
</dbReference>